<evidence type="ECO:0000313" key="1">
    <source>
        <dbReference type="EMBL" id="CAG8619273.1"/>
    </source>
</evidence>
<dbReference type="PANTHER" id="PTHR44656:SF7">
    <property type="entry name" value="DEHYDROGENASE_REDUCTASE SDR FAMILY MEMBER 12"/>
    <property type="match status" value="1"/>
</dbReference>
<dbReference type="Pfam" id="PF00106">
    <property type="entry name" value="adh_short"/>
    <property type="match status" value="1"/>
</dbReference>
<gene>
    <name evidence="1" type="ORF">ALEPTO_LOCUS8894</name>
</gene>
<dbReference type="Gene3D" id="3.40.50.720">
    <property type="entry name" value="NAD(P)-binding Rossmann-like Domain"/>
    <property type="match status" value="1"/>
</dbReference>
<organism evidence="1 2">
    <name type="scientific">Ambispora leptoticha</name>
    <dbReference type="NCBI Taxonomy" id="144679"/>
    <lineage>
        <taxon>Eukaryota</taxon>
        <taxon>Fungi</taxon>
        <taxon>Fungi incertae sedis</taxon>
        <taxon>Mucoromycota</taxon>
        <taxon>Glomeromycotina</taxon>
        <taxon>Glomeromycetes</taxon>
        <taxon>Archaeosporales</taxon>
        <taxon>Ambisporaceae</taxon>
        <taxon>Ambispora</taxon>
    </lineage>
</organism>
<dbReference type="Proteomes" id="UP000789508">
    <property type="component" value="Unassembled WGS sequence"/>
</dbReference>
<dbReference type="OrthoDB" id="191139at2759"/>
<reference evidence="1" key="1">
    <citation type="submission" date="2021-06" db="EMBL/GenBank/DDBJ databases">
        <authorList>
            <person name="Kallberg Y."/>
            <person name="Tangrot J."/>
            <person name="Rosling A."/>
        </authorList>
    </citation>
    <scope>NUCLEOTIDE SEQUENCE</scope>
    <source>
        <strain evidence="1">FL130A</strain>
    </source>
</reference>
<dbReference type="AlphaFoldDB" id="A0A9N9CXH4"/>
<dbReference type="InterPro" id="IPR002347">
    <property type="entry name" value="SDR_fam"/>
</dbReference>
<proteinExistence type="predicted"/>
<keyword evidence="2" id="KW-1185">Reference proteome</keyword>
<dbReference type="PRINTS" id="PR00081">
    <property type="entry name" value="GDHRDH"/>
</dbReference>
<comment type="caution">
    <text evidence="1">The sequence shown here is derived from an EMBL/GenBank/DDBJ whole genome shotgun (WGS) entry which is preliminary data.</text>
</comment>
<accession>A0A9N9CXH4</accession>
<name>A0A9N9CXH4_9GLOM</name>
<dbReference type="EMBL" id="CAJVPS010005853">
    <property type="protein sequence ID" value="CAG8619273.1"/>
    <property type="molecule type" value="Genomic_DNA"/>
</dbReference>
<evidence type="ECO:0000313" key="2">
    <source>
        <dbReference type="Proteomes" id="UP000789508"/>
    </source>
</evidence>
<dbReference type="InterPro" id="IPR036291">
    <property type="entry name" value="NAD(P)-bd_dom_sf"/>
</dbReference>
<sequence length="332" mass="37582">MAGGTLWRNTIWTFFGLRDYTKSGYERNSKKFNKNALNVDLTGKIAIVTGANAGLGKYVATELYRRNATVYMLCRDITRGEQARKDIIKEVEEVKVDKTLLKLRKVDISDLKNVREFINNAGIMSNKREFTSYGVETNFAINTLGTYYLTKSMLPLMQKTGPGARIITVSSGGMYTNRLDIEDLQFEKLKPFDGTMAYAQTKRQQVELTEYLSKRYPELETGVKFVVLHPGWSDTPGVRTSMETFHKYMKPYLRSIPQGCDTILWAAFSEEAENVPSGSFIFDREVVSTHLPLARTRSKQGDVEKLVNEIEKYITVGLEASFATENVTSISS</sequence>
<protein>
    <submittedName>
        <fullName evidence="1">10164_t:CDS:1</fullName>
    </submittedName>
</protein>
<dbReference type="SUPFAM" id="SSF51735">
    <property type="entry name" value="NAD(P)-binding Rossmann-fold domains"/>
    <property type="match status" value="1"/>
</dbReference>
<dbReference type="InterPro" id="IPR052992">
    <property type="entry name" value="SDR_member_12"/>
</dbReference>
<dbReference type="PANTHER" id="PTHR44656">
    <property type="entry name" value="DEHYDROGENASE/REDUCTASE SDR FAMILY MEMBER 12"/>
    <property type="match status" value="1"/>
</dbReference>